<dbReference type="Pfam" id="PF00106">
    <property type="entry name" value="adh_short"/>
    <property type="match status" value="1"/>
</dbReference>
<keyword evidence="3" id="KW-0560">Oxidoreductase</keyword>
<reference evidence="4 5" key="1">
    <citation type="journal article" date="2018" name="IMA Fungus">
        <title>IMA Genome-F 9: Draft genome sequence of Annulohypoxylon stygium, Aspergillus mulundensis, Berkeleyomyces basicola (syn. Thielaviopsis basicola), Ceratocystis smalleyi, two Cercospora beticola strains, Coleophoma cylindrospora, Fusarium fracticaudum, Phialophora cf. hyalina, and Morchella septimelata.</title>
        <authorList>
            <person name="Wingfield B.D."/>
            <person name="Bills G.F."/>
            <person name="Dong Y."/>
            <person name="Huang W."/>
            <person name="Nel W.J."/>
            <person name="Swalarsk-Parry B.S."/>
            <person name="Vaghefi N."/>
            <person name="Wilken P.M."/>
            <person name="An Z."/>
            <person name="de Beer Z.W."/>
            <person name="De Vos L."/>
            <person name="Chen L."/>
            <person name="Duong T.A."/>
            <person name="Gao Y."/>
            <person name="Hammerbacher A."/>
            <person name="Kikkert J.R."/>
            <person name="Li Y."/>
            <person name="Li H."/>
            <person name="Li K."/>
            <person name="Li Q."/>
            <person name="Liu X."/>
            <person name="Ma X."/>
            <person name="Naidoo K."/>
            <person name="Pethybridge S.J."/>
            <person name="Sun J."/>
            <person name="Steenkamp E.T."/>
            <person name="van der Nest M.A."/>
            <person name="van Wyk S."/>
            <person name="Wingfield M.J."/>
            <person name="Xiong C."/>
            <person name="Yue Q."/>
            <person name="Zhang X."/>
        </authorList>
    </citation>
    <scope>NUCLEOTIDE SEQUENCE [LARGE SCALE GENOMIC DNA]</scope>
    <source>
        <strain evidence="4 5">BP5796</strain>
    </source>
</reference>
<dbReference type="Proteomes" id="UP000256328">
    <property type="component" value="Unassembled WGS sequence"/>
</dbReference>
<evidence type="ECO:0000256" key="2">
    <source>
        <dbReference type="ARBA" id="ARBA00022857"/>
    </source>
</evidence>
<dbReference type="EMBL" id="PDLN01000014">
    <property type="protein sequence ID" value="RDW66677.1"/>
    <property type="molecule type" value="Genomic_DNA"/>
</dbReference>
<dbReference type="PRINTS" id="PR00081">
    <property type="entry name" value="GDHRDH"/>
</dbReference>
<name>A0A3D8QY22_9HELO</name>
<dbReference type="GO" id="GO:0016491">
    <property type="term" value="F:oxidoreductase activity"/>
    <property type="evidence" value="ECO:0007669"/>
    <property type="project" value="UniProtKB-KW"/>
</dbReference>
<dbReference type="OrthoDB" id="191139at2759"/>
<keyword evidence="5" id="KW-1185">Reference proteome</keyword>
<dbReference type="InterPro" id="IPR002347">
    <property type="entry name" value="SDR_fam"/>
</dbReference>
<dbReference type="InterPro" id="IPR036291">
    <property type="entry name" value="NAD(P)-bd_dom_sf"/>
</dbReference>
<evidence type="ECO:0000256" key="1">
    <source>
        <dbReference type="ARBA" id="ARBA00006484"/>
    </source>
</evidence>
<gene>
    <name evidence="4" type="ORF">BP5796_09426</name>
</gene>
<accession>A0A3D8QY22</accession>
<sequence>MRAVITQLFPPRPTYTEENVGSLKGKVFIVTGGNQGVGLELVKILYAKGGTVYIAGRSPTRIAAAVDTVNSIQTSSPGHVKTLALDLGDLTTIQPCVSAFLAQESRLDVLWLNAGVAQLPAGTTTAQGYEVHMGTNCLGPFLLTKLMLPLLVRTAKTSPKASVRVVFTSSGIIDMTGPPGGISLAELVPGHYSQDRGHNYSASKAGNWILSSEFDKRVGGDRVLCVTQNPGILNTTGWGAMSWAIRLLISPLMHPPKMGAYTELWTGLSPDVKAEDGGRLATAWGRWHPSPRQDILESMKTKAEGGTGVAAQFWDWCEAQTKPYAGV</sequence>
<dbReference type="AlphaFoldDB" id="A0A3D8QY22"/>
<evidence type="ECO:0000313" key="5">
    <source>
        <dbReference type="Proteomes" id="UP000256328"/>
    </source>
</evidence>
<dbReference type="PANTHER" id="PTHR24320">
    <property type="entry name" value="RETINOL DEHYDROGENASE"/>
    <property type="match status" value="1"/>
</dbReference>
<comment type="similarity">
    <text evidence="1">Belongs to the short-chain dehydrogenases/reductases (SDR) family.</text>
</comment>
<dbReference type="SUPFAM" id="SSF51735">
    <property type="entry name" value="NAD(P)-binding Rossmann-fold domains"/>
    <property type="match status" value="1"/>
</dbReference>
<proteinExistence type="inferred from homology"/>
<evidence type="ECO:0000256" key="3">
    <source>
        <dbReference type="ARBA" id="ARBA00023002"/>
    </source>
</evidence>
<comment type="caution">
    <text evidence="4">The sequence shown here is derived from an EMBL/GenBank/DDBJ whole genome shotgun (WGS) entry which is preliminary data.</text>
</comment>
<dbReference type="Gene3D" id="3.40.50.720">
    <property type="entry name" value="NAD(P)-binding Rossmann-like Domain"/>
    <property type="match status" value="1"/>
</dbReference>
<protein>
    <recommendedName>
        <fullName evidence="6">NAD(P)-binding protein</fullName>
    </recommendedName>
</protein>
<organism evidence="4 5">
    <name type="scientific">Coleophoma crateriformis</name>
    <dbReference type="NCBI Taxonomy" id="565419"/>
    <lineage>
        <taxon>Eukaryota</taxon>
        <taxon>Fungi</taxon>
        <taxon>Dikarya</taxon>
        <taxon>Ascomycota</taxon>
        <taxon>Pezizomycotina</taxon>
        <taxon>Leotiomycetes</taxon>
        <taxon>Helotiales</taxon>
        <taxon>Dermateaceae</taxon>
        <taxon>Coleophoma</taxon>
    </lineage>
</organism>
<dbReference type="PANTHER" id="PTHR24320:SF236">
    <property type="entry name" value="SHORT-CHAIN DEHYDROGENASE-RELATED"/>
    <property type="match status" value="1"/>
</dbReference>
<evidence type="ECO:0000313" key="4">
    <source>
        <dbReference type="EMBL" id="RDW66677.1"/>
    </source>
</evidence>
<keyword evidence="2" id="KW-0521">NADP</keyword>
<evidence type="ECO:0008006" key="6">
    <source>
        <dbReference type="Google" id="ProtNLM"/>
    </source>
</evidence>